<dbReference type="EMBL" id="JADNRY010000304">
    <property type="protein sequence ID" value="KAF9059400.1"/>
    <property type="molecule type" value="Genomic_DNA"/>
</dbReference>
<evidence type="ECO:0000313" key="2">
    <source>
        <dbReference type="Proteomes" id="UP000772434"/>
    </source>
</evidence>
<dbReference type="AlphaFoldDB" id="A0A9P5TXF1"/>
<organism evidence="1 2">
    <name type="scientific">Rhodocollybia butyracea</name>
    <dbReference type="NCBI Taxonomy" id="206335"/>
    <lineage>
        <taxon>Eukaryota</taxon>
        <taxon>Fungi</taxon>
        <taxon>Dikarya</taxon>
        <taxon>Basidiomycota</taxon>
        <taxon>Agaricomycotina</taxon>
        <taxon>Agaricomycetes</taxon>
        <taxon>Agaricomycetidae</taxon>
        <taxon>Agaricales</taxon>
        <taxon>Marasmiineae</taxon>
        <taxon>Omphalotaceae</taxon>
        <taxon>Rhodocollybia</taxon>
    </lineage>
</organism>
<protein>
    <submittedName>
        <fullName evidence="1">Uncharacterized protein</fullName>
    </submittedName>
</protein>
<dbReference type="OrthoDB" id="3208495at2759"/>
<dbReference type="InterPro" id="IPR041078">
    <property type="entry name" value="Plavaka"/>
</dbReference>
<dbReference type="Proteomes" id="UP000772434">
    <property type="component" value="Unassembled WGS sequence"/>
</dbReference>
<sequence>MLLIQRCSPVDSSTPLYGPFTNFSTLKIMHWSLASKSLSEACINSLVHDAIRDPRFNQDEFASFDARCENKCLDAYTQGVTASSLKAIIGGGPPPVIQFGWKQGSVHLKLPCAGFKNHEHDAPVFEVKNIWYHNIRDIIDSEVAAELFYSHNLQPYKLMFDPGDGDPVEHVYSEAYTSNCALSQETEIFQSLPQPSPDGLEVVLLSVMLWSDLTHLAQHSTAHLWPIYMSFGNLSMHICTSPSSFSAHHLVYIPELPEEVKVTYMEHFGVPPTSDAVCELIVSNEDVQKAYKEGRAKDYPERCLMQCVKTKGKCLCARCLITSRVFEMGTAEDMECRQTNKRVDSISLQKQVKKA</sequence>
<keyword evidence="2" id="KW-1185">Reference proteome</keyword>
<gene>
    <name evidence="1" type="ORF">BDP27DRAFT_1371540</name>
</gene>
<dbReference type="Pfam" id="PF18759">
    <property type="entry name" value="Plavaka"/>
    <property type="match status" value="1"/>
</dbReference>
<name>A0A9P5TXF1_9AGAR</name>
<accession>A0A9P5TXF1</accession>
<proteinExistence type="predicted"/>
<comment type="caution">
    <text evidence="1">The sequence shown here is derived from an EMBL/GenBank/DDBJ whole genome shotgun (WGS) entry which is preliminary data.</text>
</comment>
<evidence type="ECO:0000313" key="1">
    <source>
        <dbReference type="EMBL" id="KAF9059400.1"/>
    </source>
</evidence>
<reference evidence="1" key="1">
    <citation type="submission" date="2020-11" db="EMBL/GenBank/DDBJ databases">
        <authorList>
            <consortium name="DOE Joint Genome Institute"/>
            <person name="Ahrendt S."/>
            <person name="Riley R."/>
            <person name="Andreopoulos W."/>
            <person name="Labutti K."/>
            <person name="Pangilinan J."/>
            <person name="Ruiz-Duenas F.J."/>
            <person name="Barrasa J.M."/>
            <person name="Sanchez-Garcia M."/>
            <person name="Camarero S."/>
            <person name="Miyauchi S."/>
            <person name="Serrano A."/>
            <person name="Linde D."/>
            <person name="Babiker R."/>
            <person name="Drula E."/>
            <person name="Ayuso-Fernandez I."/>
            <person name="Pacheco R."/>
            <person name="Padilla G."/>
            <person name="Ferreira P."/>
            <person name="Barriuso J."/>
            <person name="Kellner H."/>
            <person name="Castanera R."/>
            <person name="Alfaro M."/>
            <person name="Ramirez L."/>
            <person name="Pisabarro A.G."/>
            <person name="Kuo A."/>
            <person name="Tritt A."/>
            <person name="Lipzen A."/>
            <person name="He G."/>
            <person name="Yan M."/>
            <person name="Ng V."/>
            <person name="Cullen D."/>
            <person name="Martin F."/>
            <person name="Rosso M.-N."/>
            <person name="Henrissat B."/>
            <person name="Hibbett D."/>
            <person name="Martinez A.T."/>
            <person name="Grigoriev I.V."/>
        </authorList>
    </citation>
    <scope>NUCLEOTIDE SEQUENCE</scope>
    <source>
        <strain evidence="1">AH 40177</strain>
    </source>
</reference>